<accession>A0A9W8WW36</accession>
<evidence type="ECO:0000313" key="1">
    <source>
        <dbReference type="EMBL" id="KAJ4334445.1"/>
    </source>
</evidence>
<reference evidence="1" key="1">
    <citation type="submission" date="2022-10" db="EMBL/GenBank/DDBJ databases">
        <title>Tapping the CABI collections for fungal endophytes: first genome assemblies for Collariella, Neodidymelliopsis, Ascochyta clinopodiicola, Didymella pomorum, Didymosphaeria variabile, Neocosmospora piperis and Neocucurbitaria cava.</title>
        <authorList>
            <person name="Hill R."/>
        </authorList>
    </citation>
    <scope>NUCLEOTIDE SEQUENCE</scope>
    <source>
        <strain evidence="1">IMI 360193</strain>
    </source>
</reference>
<dbReference type="Gene3D" id="3.10.50.40">
    <property type="match status" value="1"/>
</dbReference>
<dbReference type="InterPro" id="IPR046357">
    <property type="entry name" value="PPIase_dom_sf"/>
</dbReference>
<comment type="caution">
    <text evidence="1">The sequence shown here is derived from an EMBL/GenBank/DDBJ whole genome shotgun (WGS) entry which is preliminary data.</text>
</comment>
<dbReference type="OrthoDB" id="1902587at2759"/>
<sequence>MATIIKTVLDAGDKTQHVCKYDEVALEYTDGKGAQFDTSIGRGDSVIVIGSTHALPGEYPQTPPSLISIHDQKGQSLTSSAQPGWDIGVLGEYTPPNCSEKVGPMALNEKARFEFPPSYGFGRNEMKLKKIGPQKAP</sequence>
<dbReference type="Proteomes" id="UP001140562">
    <property type="component" value="Unassembled WGS sequence"/>
</dbReference>
<dbReference type="GO" id="GO:0003755">
    <property type="term" value="F:peptidyl-prolyl cis-trans isomerase activity"/>
    <property type="evidence" value="ECO:0007669"/>
    <property type="project" value="InterPro"/>
</dbReference>
<evidence type="ECO:0000313" key="2">
    <source>
        <dbReference type="Proteomes" id="UP001140562"/>
    </source>
</evidence>
<organism evidence="1 2">
    <name type="scientific">Didymella glomerata</name>
    <dbReference type="NCBI Taxonomy" id="749621"/>
    <lineage>
        <taxon>Eukaryota</taxon>
        <taxon>Fungi</taxon>
        <taxon>Dikarya</taxon>
        <taxon>Ascomycota</taxon>
        <taxon>Pezizomycotina</taxon>
        <taxon>Dothideomycetes</taxon>
        <taxon>Pleosporomycetidae</taxon>
        <taxon>Pleosporales</taxon>
        <taxon>Pleosporineae</taxon>
        <taxon>Didymellaceae</taxon>
        <taxon>Didymella</taxon>
    </lineage>
</organism>
<proteinExistence type="predicted"/>
<protein>
    <submittedName>
        <fullName evidence="1">Uncharacterized protein</fullName>
    </submittedName>
</protein>
<dbReference type="SUPFAM" id="SSF54534">
    <property type="entry name" value="FKBP-like"/>
    <property type="match status" value="1"/>
</dbReference>
<dbReference type="EMBL" id="JAPEUV010000077">
    <property type="protein sequence ID" value="KAJ4334445.1"/>
    <property type="molecule type" value="Genomic_DNA"/>
</dbReference>
<gene>
    <name evidence="1" type="ORF">N0V87_006879</name>
</gene>
<keyword evidence="2" id="KW-1185">Reference proteome</keyword>
<dbReference type="AlphaFoldDB" id="A0A9W8WW36"/>
<name>A0A9W8WW36_9PLEO</name>